<gene>
    <name evidence="1" type="ORF">YBN1229_v1_0734</name>
</gene>
<dbReference type="KEGG" id="fiy:BN1229_v1_0734"/>
<organism evidence="1 2">
    <name type="scientific">Candidatus Filomicrobium marinum</name>
    <dbReference type="NCBI Taxonomy" id="1608628"/>
    <lineage>
        <taxon>Bacteria</taxon>
        <taxon>Pseudomonadati</taxon>
        <taxon>Pseudomonadota</taxon>
        <taxon>Alphaproteobacteria</taxon>
        <taxon>Hyphomicrobiales</taxon>
        <taxon>Hyphomicrobiaceae</taxon>
        <taxon>Filomicrobium</taxon>
    </lineage>
</organism>
<dbReference type="KEGG" id="fil:BN1229_v1_0730"/>
<dbReference type="Proteomes" id="UP000033187">
    <property type="component" value="Chromosome 1"/>
</dbReference>
<proteinExistence type="predicted"/>
<keyword evidence="2" id="KW-1185">Reference proteome</keyword>
<accession>A0A0D6JCF7</accession>
<dbReference type="EMBL" id="LN829119">
    <property type="protein sequence ID" value="CPR16269.1"/>
    <property type="molecule type" value="Genomic_DNA"/>
</dbReference>
<dbReference type="AlphaFoldDB" id="A0A0D6JCF7"/>
<sequence>MGRRSSFKDLRPGTVAACAMFTLYDGMAFWRSDAMEVERHLRGWARAMSGYAQTPPSLAG</sequence>
<reference evidence="2" key="1">
    <citation type="submission" date="2015-02" db="EMBL/GenBank/DDBJ databases">
        <authorList>
            <person name="Chooi Y.-H."/>
        </authorList>
    </citation>
    <scope>NUCLEOTIDE SEQUENCE [LARGE SCALE GENOMIC DNA]</scope>
    <source>
        <strain evidence="2">strain Y</strain>
    </source>
</reference>
<evidence type="ECO:0000313" key="2">
    <source>
        <dbReference type="Proteomes" id="UP000033187"/>
    </source>
</evidence>
<evidence type="ECO:0000313" key="1">
    <source>
        <dbReference type="EMBL" id="CPR16269.1"/>
    </source>
</evidence>
<protein>
    <submittedName>
        <fullName evidence="1">Uncharacterized protein</fullName>
    </submittedName>
</protein>
<dbReference type="RefSeq" id="WP_046476665.1">
    <property type="nucleotide sequence ID" value="NZ_LN829118.1"/>
</dbReference>
<name>A0A0D6JCF7_9HYPH</name>